<dbReference type="EMBL" id="JBHSWE010000001">
    <property type="protein sequence ID" value="MFC6670996.1"/>
    <property type="molecule type" value="Genomic_DNA"/>
</dbReference>
<keyword evidence="3" id="KW-1185">Reference proteome</keyword>
<accession>A0ABW2A0J0</accession>
<evidence type="ECO:0000313" key="3">
    <source>
        <dbReference type="Proteomes" id="UP001596422"/>
    </source>
</evidence>
<sequence length="181" mass="18589">MNIKSQRGAATLFVTVIILALLTVIAITVTRIGMLELKTASNTNRAKEALHTAQGGLDYGAMKYLLDTDSWSPSGAESIFIPAGSGTQVDVTASVASSYVQIEAAGESNDQTGSATVKERFTIVPVVDFGELPPLMAGGNFPPSGTFSIVGNPNGGGDGVPVSAWVETSQTQGSQAGKPVT</sequence>
<evidence type="ECO:0000313" key="2">
    <source>
        <dbReference type="EMBL" id="MFC6670996.1"/>
    </source>
</evidence>
<reference evidence="3" key="1">
    <citation type="journal article" date="2019" name="Int. J. Syst. Evol. Microbiol.">
        <title>The Global Catalogue of Microorganisms (GCM) 10K type strain sequencing project: providing services to taxonomists for standard genome sequencing and annotation.</title>
        <authorList>
            <consortium name="The Broad Institute Genomics Platform"/>
            <consortium name="The Broad Institute Genome Sequencing Center for Infectious Disease"/>
            <person name="Wu L."/>
            <person name="Ma J."/>
        </authorList>
    </citation>
    <scope>NUCLEOTIDE SEQUENCE [LARGE SCALE GENOMIC DNA]</scope>
    <source>
        <strain evidence="3">NBRC 111756</strain>
    </source>
</reference>
<evidence type="ECO:0000259" key="1">
    <source>
        <dbReference type="Pfam" id="PF14341"/>
    </source>
</evidence>
<gene>
    <name evidence="2" type="ORF">ACFQDL_13680</name>
</gene>
<dbReference type="Pfam" id="PF14341">
    <property type="entry name" value="PilX_N"/>
    <property type="match status" value="1"/>
</dbReference>
<dbReference type="InterPro" id="IPR025746">
    <property type="entry name" value="PilX_N_dom"/>
</dbReference>
<dbReference type="Proteomes" id="UP001596422">
    <property type="component" value="Unassembled WGS sequence"/>
</dbReference>
<comment type="caution">
    <text evidence="2">The sequence shown here is derived from an EMBL/GenBank/DDBJ whole genome shotgun (WGS) entry which is preliminary data.</text>
</comment>
<feature type="domain" description="Type 4 fimbrial biogenesis protein PilX N-terminal" evidence="1">
    <location>
        <begin position="7"/>
        <end position="57"/>
    </location>
</feature>
<protein>
    <submittedName>
        <fullName evidence="2">PilX N-terminal domain-containing pilus assembly protein</fullName>
    </submittedName>
</protein>
<organism evidence="2 3">
    <name type="scientific">Marinobacterium aestuariivivens</name>
    <dbReference type="NCBI Taxonomy" id="1698799"/>
    <lineage>
        <taxon>Bacteria</taxon>
        <taxon>Pseudomonadati</taxon>
        <taxon>Pseudomonadota</taxon>
        <taxon>Gammaproteobacteria</taxon>
        <taxon>Oceanospirillales</taxon>
        <taxon>Oceanospirillaceae</taxon>
        <taxon>Marinobacterium</taxon>
    </lineage>
</organism>
<proteinExistence type="predicted"/>
<name>A0ABW2A0J0_9GAMM</name>
<dbReference type="RefSeq" id="WP_379909499.1">
    <property type="nucleotide sequence ID" value="NZ_JBHSWE010000001.1"/>
</dbReference>